<feature type="transmembrane region" description="Helical" evidence="7">
    <location>
        <begin position="6"/>
        <end position="31"/>
    </location>
</feature>
<feature type="transmembrane region" description="Helical" evidence="7">
    <location>
        <begin position="176"/>
        <end position="196"/>
    </location>
</feature>
<feature type="transmembrane region" description="Helical" evidence="7">
    <location>
        <begin position="38"/>
        <end position="59"/>
    </location>
</feature>
<evidence type="ECO:0000256" key="3">
    <source>
        <dbReference type="ARBA" id="ARBA00022692"/>
    </source>
</evidence>
<evidence type="ECO:0000256" key="5">
    <source>
        <dbReference type="ARBA" id="ARBA00022989"/>
    </source>
</evidence>
<dbReference type="Proteomes" id="UP000183995">
    <property type="component" value="Unassembled WGS sequence"/>
</dbReference>
<accession>A0A1M5UI63</accession>
<keyword evidence="2" id="KW-0813">Transport</keyword>
<dbReference type="STRING" id="1123282.SAMN02745823_00537"/>
<dbReference type="PANTHER" id="PTHR30335:SF0">
    <property type="entry name" value="ION-TRANSLOCATING OXIDOREDUCTASE COMPLEX SUBUNIT A"/>
    <property type="match status" value="1"/>
</dbReference>
<dbReference type="InterPro" id="IPR050133">
    <property type="entry name" value="NqrDE/RnfAE_oxidrdctase"/>
</dbReference>
<feature type="transmembrane region" description="Helical" evidence="7">
    <location>
        <begin position="71"/>
        <end position="91"/>
    </location>
</feature>
<dbReference type="GO" id="GO:0012505">
    <property type="term" value="C:endomembrane system"/>
    <property type="evidence" value="ECO:0007669"/>
    <property type="project" value="UniProtKB-SubCell"/>
</dbReference>
<name>A0A1M5UI63_9FIRM</name>
<dbReference type="OrthoDB" id="9803631at2"/>
<evidence type="ECO:0000313" key="9">
    <source>
        <dbReference type="Proteomes" id="UP000183995"/>
    </source>
</evidence>
<reference evidence="8 9" key="1">
    <citation type="submission" date="2016-11" db="EMBL/GenBank/DDBJ databases">
        <authorList>
            <person name="Jaros S."/>
            <person name="Januszkiewicz K."/>
            <person name="Wedrychowicz H."/>
        </authorList>
    </citation>
    <scope>NUCLEOTIDE SEQUENCE [LARGE SCALE GENOMIC DNA]</scope>
    <source>
        <strain evidence="8 9">DSM 10068</strain>
    </source>
</reference>
<evidence type="ECO:0000256" key="1">
    <source>
        <dbReference type="ARBA" id="ARBA00004127"/>
    </source>
</evidence>
<evidence type="ECO:0000256" key="4">
    <source>
        <dbReference type="ARBA" id="ARBA00022967"/>
    </source>
</evidence>
<organism evidence="8 9">
    <name type="scientific">Sporobacter termitidis DSM 10068</name>
    <dbReference type="NCBI Taxonomy" id="1123282"/>
    <lineage>
        <taxon>Bacteria</taxon>
        <taxon>Bacillati</taxon>
        <taxon>Bacillota</taxon>
        <taxon>Clostridia</taxon>
        <taxon>Eubacteriales</taxon>
        <taxon>Oscillospiraceae</taxon>
        <taxon>Sporobacter</taxon>
    </lineage>
</organism>
<gene>
    <name evidence="8" type="ORF">SAMN02745823_00537</name>
</gene>
<feature type="transmembrane region" description="Helical" evidence="7">
    <location>
        <begin position="128"/>
        <end position="155"/>
    </location>
</feature>
<comment type="subcellular location">
    <subcellularLocation>
        <location evidence="1">Endomembrane system</location>
        <topology evidence="1">Multi-pass membrane protein</topology>
    </subcellularLocation>
</comment>
<dbReference type="EMBL" id="FQXV01000001">
    <property type="protein sequence ID" value="SHH62669.1"/>
    <property type="molecule type" value="Genomic_DNA"/>
</dbReference>
<dbReference type="AlphaFoldDB" id="A0A1M5UI63"/>
<evidence type="ECO:0000256" key="7">
    <source>
        <dbReference type="SAM" id="Phobius"/>
    </source>
</evidence>
<dbReference type="Pfam" id="PF02508">
    <property type="entry name" value="Rnf-Nqr"/>
    <property type="match status" value="1"/>
</dbReference>
<evidence type="ECO:0000313" key="8">
    <source>
        <dbReference type="EMBL" id="SHH62669.1"/>
    </source>
</evidence>
<evidence type="ECO:0000256" key="6">
    <source>
        <dbReference type="ARBA" id="ARBA00023136"/>
    </source>
</evidence>
<dbReference type="PIRSF" id="PIRSF006102">
    <property type="entry name" value="NQR_DE"/>
    <property type="match status" value="1"/>
</dbReference>
<keyword evidence="3 7" id="KW-0812">Transmembrane</keyword>
<keyword evidence="9" id="KW-1185">Reference proteome</keyword>
<keyword evidence="6 7" id="KW-0472">Membrane</keyword>
<dbReference type="GO" id="GO:0005886">
    <property type="term" value="C:plasma membrane"/>
    <property type="evidence" value="ECO:0007669"/>
    <property type="project" value="TreeGrafter"/>
</dbReference>
<dbReference type="PANTHER" id="PTHR30335">
    <property type="entry name" value="INTEGRAL MEMBRANE PROTEIN OF SOXR-REDUCING COMPLEX"/>
    <property type="match status" value="1"/>
</dbReference>
<feature type="transmembrane region" description="Helical" evidence="7">
    <location>
        <begin position="103"/>
        <end position="122"/>
    </location>
</feature>
<protein>
    <submittedName>
        <fullName evidence="8">Electron transport complex protein RnfA</fullName>
    </submittedName>
</protein>
<keyword evidence="5 7" id="KW-1133">Transmembrane helix</keyword>
<evidence type="ECO:0000256" key="2">
    <source>
        <dbReference type="ARBA" id="ARBA00022448"/>
    </source>
</evidence>
<proteinExistence type="predicted"/>
<keyword evidence="4" id="KW-1278">Translocase</keyword>
<sequence length="198" mass="21269">MTQYILLFVSAAVVNNFVLTRFLGLCIFFGVSRKLNASIGMGMAVTCVMTLSSMLAWLVYNAVLVPLGLEFLRTLVFVLLIASFVQFLEMFIKKLAPALYSMWGIYLLLIATNCIVLFVPLLNADAGYGFTLAGFGMSAVNALGSGVGFALALILMSSIREKLDYADVPKPLQGMGIAFVVAGMLSLAFLGFSGMISV</sequence>
<dbReference type="InterPro" id="IPR003667">
    <property type="entry name" value="NqrDE/RnfAE"/>
</dbReference>
<dbReference type="RefSeq" id="WP_073076069.1">
    <property type="nucleotide sequence ID" value="NZ_FQXV01000001.1"/>
</dbReference>